<protein>
    <submittedName>
        <fullName evidence="2">Cobyric acid synthase</fullName>
    </submittedName>
</protein>
<keyword evidence="3" id="KW-1185">Reference proteome</keyword>
<dbReference type="EMBL" id="JAMC01000003">
    <property type="protein sequence ID" value="KEJ89197.1"/>
    <property type="molecule type" value="Genomic_DNA"/>
</dbReference>
<comment type="caution">
    <text evidence="2">The sequence shown here is derived from an EMBL/GenBank/DDBJ whole genome shotgun (WGS) entry which is preliminary data.</text>
</comment>
<gene>
    <name evidence="2" type="ORF">DSW25_09190</name>
</gene>
<name>A0A073IUY2_9RHOB</name>
<evidence type="ECO:0000256" key="1">
    <source>
        <dbReference type="SAM" id="Phobius"/>
    </source>
</evidence>
<feature type="transmembrane region" description="Helical" evidence="1">
    <location>
        <begin position="167"/>
        <end position="186"/>
    </location>
</feature>
<feature type="transmembrane region" description="Helical" evidence="1">
    <location>
        <begin position="22"/>
        <end position="48"/>
    </location>
</feature>
<sequence>MNTPAHLLIGAAVMGKKNQPRLIWAAMAGALMPDFSLYLLAGVSLFILGIDPHVVFNQLYFSDAWQTVFAMDNSFILWGAGLAAALWWGKPLLVAFAGAGLIHLCLDFPLHHDDGRSHFWPISWWVFESPLSYWDIGHGASWVAPLEGALAAVAAIRLWLMDAGQRVKSALVVLLMGELWITWSWLFNFGQ</sequence>
<keyword evidence="1" id="KW-0472">Membrane</keyword>
<feature type="transmembrane region" description="Helical" evidence="1">
    <location>
        <begin position="92"/>
        <end position="110"/>
    </location>
</feature>
<accession>A0A073IUY2</accession>
<dbReference type="OrthoDB" id="7631418at2"/>
<reference evidence="2 3" key="1">
    <citation type="submission" date="2014-01" db="EMBL/GenBank/DDBJ databases">
        <title>Sulfitobacter donghicola JCM 14565 Genome Sequencing.</title>
        <authorList>
            <person name="Lai Q."/>
            <person name="Hong Z."/>
        </authorList>
    </citation>
    <scope>NUCLEOTIDE SEQUENCE [LARGE SCALE GENOMIC DNA]</scope>
    <source>
        <strain evidence="2 3">JCM 14565</strain>
    </source>
</reference>
<proteinExistence type="predicted"/>
<dbReference type="RefSeq" id="WP_025060037.1">
    <property type="nucleotide sequence ID" value="NZ_JAMC01000003.1"/>
</dbReference>
<dbReference type="STRING" id="1300350.Z948_2720"/>
<dbReference type="AlphaFoldDB" id="A0A073IUY2"/>
<evidence type="ECO:0000313" key="2">
    <source>
        <dbReference type="EMBL" id="KEJ89197.1"/>
    </source>
</evidence>
<dbReference type="eggNOG" id="ENOG5032MSX">
    <property type="taxonomic scope" value="Bacteria"/>
</dbReference>
<feature type="transmembrane region" description="Helical" evidence="1">
    <location>
        <begin position="68"/>
        <end position="87"/>
    </location>
</feature>
<feature type="transmembrane region" description="Helical" evidence="1">
    <location>
        <begin position="139"/>
        <end position="160"/>
    </location>
</feature>
<keyword evidence="1" id="KW-0812">Transmembrane</keyword>
<keyword evidence="1" id="KW-1133">Transmembrane helix</keyword>
<organism evidence="2 3">
    <name type="scientific">Sulfitobacter donghicola DSW-25 = KCTC 12864 = JCM 14565</name>
    <dbReference type="NCBI Taxonomy" id="1300350"/>
    <lineage>
        <taxon>Bacteria</taxon>
        <taxon>Pseudomonadati</taxon>
        <taxon>Pseudomonadota</taxon>
        <taxon>Alphaproteobacteria</taxon>
        <taxon>Rhodobacterales</taxon>
        <taxon>Roseobacteraceae</taxon>
        <taxon>Sulfitobacter</taxon>
    </lineage>
</organism>
<dbReference type="Proteomes" id="UP000027734">
    <property type="component" value="Unassembled WGS sequence"/>
</dbReference>
<evidence type="ECO:0000313" key="3">
    <source>
        <dbReference type="Proteomes" id="UP000027734"/>
    </source>
</evidence>